<evidence type="ECO:0000313" key="3">
    <source>
        <dbReference type="Proteomes" id="UP000596661"/>
    </source>
</evidence>
<dbReference type="InterPro" id="IPR052929">
    <property type="entry name" value="RNase_H-like_EbsB-rel"/>
</dbReference>
<dbReference type="Proteomes" id="UP000596661">
    <property type="component" value="Chromosome 3"/>
</dbReference>
<dbReference type="Gramene" id="evm.model.03.1151">
    <property type="protein sequence ID" value="cds.evm.model.03.1151"/>
    <property type="gene ID" value="evm.TU.03.1151"/>
</dbReference>
<feature type="domain" description="RNase H type-1" evidence="1">
    <location>
        <begin position="80"/>
        <end position="135"/>
    </location>
</feature>
<dbReference type="Pfam" id="PF13456">
    <property type="entry name" value="RVT_3"/>
    <property type="match status" value="1"/>
</dbReference>
<evidence type="ECO:0000313" key="2">
    <source>
        <dbReference type="EnsemblPlants" id="cds.evm.model.03.1151"/>
    </source>
</evidence>
<proteinExistence type="predicted"/>
<dbReference type="InterPro" id="IPR002156">
    <property type="entry name" value="RNaseH_domain"/>
</dbReference>
<protein>
    <recommendedName>
        <fullName evidence="1">RNase H type-1 domain-containing protein</fullName>
    </recommendedName>
</protein>
<sequence>MVGNQLVMPCSHASMPRQFGKAQSLQLIFTKLMESIHLQPPATKLVHQQISSTPATTTGIRGPVEDIAWKPPDVHMLKMNVDAAANYKDKISGIGAVVCDFKGEVIAAFSKPGQGCFRSDEMEANALFHSLNWAAHYQSPIANVETL</sequence>
<dbReference type="InterPro" id="IPR012337">
    <property type="entry name" value="RNaseH-like_sf"/>
</dbReference>
<dbReference type="EMBL" id="UZAU01000286">
    <property type="status" value="NOT_ANNOTATED_CDS"/>
    <property type="molecule type" value="Genomic_DNA"/>
</dbReference>
<reference evidence="2" key="1">
    <citation type="submission" date="2018-11" db="EMBL/GenBank/DDBJ databases">
        <authorList>
            <person name="Grassa J C."/>
        </authorList>
    </citation>
    <scope>NUCLEOTIDE SEQUENCE [LARGE SCALE GENOMIC DNA]</scope>
</reference>
<keyword evidence="3" id="KW-1185">Reference proteome</keyword>
<dbReference type="SUPFAM" id="SSF53098">
    <property type="entry name" value="Ribonuclease H-like"/>
    <property type="match status" value="1"/>
</dbReference>
<dbReference type="PANTHER" id="PTHR47074:SF48">
    <property type="entry name" value="POLYNUCLEOTIDYL TRANSFERASE, RIBONUCLEASE H-LIKE SUPERFAMILY PROTEIN"/>
    <property type="match status" value="1"/>
</dbReference>
<evidence type="ECO:0000259" key="1">
    <source>
        <dbReference type="Pfam" id="PF13456"/>
    </source>
</evidence>
<name>A0A803P460_CANSA</name>
<dbReference type="GO" id="GO:0003676">
    <property type="term" value="F:nucleic acid binding"/>
    <property type="evidence" value="ECO:0007669"/>
    <property type="project" value="InterPro"/>
</dbReference>
<dbReference type="PANTHER" id="PTHR47074">
    <property type="entry name" value="BNAC02G40300D PROTEIN"/>
    <property type="match status" value="1"/>
</dbReference>
<dbReference type="AlphaFoldDB" id="A0A803P460"/>
<dbReference type="GO" id="GO:0004523">
    <property type="term" value="F:RNA-DNA hybrid ribonuclease activity"/>
    <property type="evidence" value="ECO:0007669"/>
    <property type="project" value="InterPro"/>
</dbReference>
<reference evidence="2" key="2">
    <citation type="submission" date="2021-03" db="UniProtKB">
        <authorList>
            <consortium name="EnsemblPlants"/>
        </authorList>
    </citation>
    <scope>IDENTIFICATION</scope>
</reference>
<accession>A0A803P460</accession>
<organism evidence="2 3">
    <name type="scientific">Cannabis sativa</name>
    <name type="common">Hemp</name>
    <name type="synonym">Marijuana</name>
    <dbReference type="NCBI Taxonomy" id="3483"/>
    <lineage>
        <taxon>Eukaryota</taxon>
        <taxon>Viridiplantae</taxon>
        <taxon>Streptophyta</taxon>
        <taxon>Embryophyta</taxon>
        <taxon>Tracheophyta</taxon>
        <taxon>Spermatophyta</taxon>
        <taxon>Magnoliopsida</taxon>
        <taxon>eudicotyledons</taxon>
        <taxon>Gunneridae</taxon>
        <taxon>Pentapetalae</taxon>
        <taxon>rosids</taxon>
        <taxon>fabids</taxon>
        <taxon>Rosales</taxon>
        <taxon>Cannabaceae</taxon>
        <taxon>Cannabis</taxon>
    </lineage>
</organism>
<dbReference type="EnsemblPlants" id="evm.model.03.1151">
    <property type="protein sequence ID" value="cds.evm.model.03.1151"/>
    <property type="gene ID" value="evm.TU.03.1151"/>
</dbReference>